<dbReference type="SUPFAM" id="SSF56281">
    <property type="entry name" value="Metallo-hydrolase/oxidoreductase"/>
    <property type="match status" value="1"/>
</dbReference>
<comment type="caution">
    <text evidence="2">The sequence shown here is derived from an EMBL/GenBank/DDBJ whole genome shotgun (WGS) entry which is preliminary data.</text>
</comment>
<dbReference type="Gene3D" id="3.60.15.10">
    <property type="entry name" value="Ribonuclease Z/Hydroxyacylglutathione hydrolase-like"/>
    <property type="match status" value="1"/>
</dbReference>
<keyword evidence="3" id="KW-1185">Reference proteome</keyword>
<dbReference type="Proteomes" id="UP000728185">
    <property type="component" value="Unassembled WGS sequence"/>
</dbReference>
<evidence type="ECO:0000313" key="3">
    <source>
        <dbReference type="Proteomes" id="UP000728185"/>
    </source>
</evidence>
<dbReference type="AlphaFoldDB" id="A0A8E0RKW4"/>
<reference evidence="2" key="1">
    <citation type="submission" date="2019-05" db="EMBL/GenBank/DDBJ databases">
        <title>Annotation for the trematode Fasciolopsis buski.</title>
        <authorList>
            <person name="Choi Y.-J."/>
        </authorList>
    </citation>
    <scope>NUCLEOTIDE SEQUENCE</scope>
    <source>
        <strain evidence="2">HT</strain>
        <tissue evidence="2">Whole worm</tissue>
    </source>
</reference>
<accession>A0A8E0RKW4</accession>
<name>A0A8E0RKW4_9TREM</name>
<dbReference type="InterPro" id="IPR050662">
    <property type="entry name" value="Sec-metab_biosynth-thioest"/>
</dbReference>
<feature type="domain" description="Metallo-beta-lactamase" evidence="1">
    <location>
        <begin position="31"/>
        <end position="234"/>
    </location>
</feature>
<protein>
    <submittedName>
        <fullName evidence="2">Metallo beta lactamase domain containing protein</fullName>
    </submittedName>
</protein>
<proteinExistence type="predicted"/>
<dbReference type="InterPro" id="IPR036866">
    <property type="entry name" value="RibonucZ/Hydroxyglut_hydro"/>
</dbReference>
<dbReference type="EMBL" id="LUCM01009943">
    <property type="protein sequence ID" value="KAA0186132.1"/>
    <property type="molecule type" value="Genomic_DNA"/>
</dbReference>
<dbReference type="PANTHER" id="PTHR23131:SF0">
    <property type="entry name" value="ENDORIBONUCLEASE LACTB2"/>
    <property type="match status" value="1"/>
</dbReference>
<organism evidence="2 3">
    <name type="scientific">Fasciolopsis buskii</name>
    <dbReference type="NCBI Taxonomy" id="27845"/>
    <lineage>
        <taxon>Eukaryota</taxon>
        <taxon>Metazoa</taxon>
        <taxon>Spiralia</taxon>
        <taxon>Lophotrochozoa</taxon>
        <taxon>Platyhelminthes</taxon>
        <taxon>Trematoda</taxon>
        <taxon>Digenea</taxon>
        <taxon>Plagiorchiida</taxon>
        <taxon>Echinostomata</taxon>
        <taxon>Echinostomatoidea</taxon>
        <taxon>Fasciolidae</taxon>
        <taxon>Fasciolopsis</taxon>
    </lineage>
</organism>
<evidence type="ECO:0000313" key="2">
    <source>
        <dbReference type="EMBL" id="KAA0186132.1"/>
    </source>
</evidence>
<dbReference type="GO" id="GO:0044550">
    <property type="term" value="P:secondary metabolite biosynthetic process"/>
    <property type="evidence" value="ECO:0007669"/>
    <property type="project" value="TreeGrafter"/>
</dbReference>
<dbReference type="Gene3D" id="1.10.10.10">
    <property type="entry name" value="Winged helix-like DNA-binding domain superfamily/Winged helix DNA-binding domain"/>
    <property type="match status" value="1"/>
</dbReference>
<gene>
    <name evidence="2" type="ORF">FBUS_06204</name>
</gene>
<evidence type="ECO:0000259" key="1">
    <source>
        <dbReference type="SMART" id="SM00849"/>
    </source>
</evidence>
<dbReference type="InterPro" id="IPR036388">
    <property type="entry name" value="WH-like_DNA-bd_sf"/>
</dbReference>
<dbReference type="OrthoDB" id="17458at2759"/>
<dbReference type="Pfam" id="PF00753">
    <property type="entry name" value="Lactamase_B"/>
    <property type="match status" value="1"/>
</dbReference>
<dbReference type="PANTHER" id="PTHR23131">
    <property type="entry name" value="ENDORIBONUCLEASE LACTB2"/>
    <property type="match status" value="1"/>
</dbReference>
<dbReference type="SMART" id="SM00849">
    <property type="entry name" value="Lactamase_B"/>
    <property type="match status" value="1"/>
</dbReference>
<sequence length="381" mass="42918">MSLPPILPLSTIGPLVTRILGHNPGPFTLQGTNSYLVGYPHLPRVLIDTTSRGPGLSAYLHHLSIALGSCSRNMCPISGIILTHWHPDHVQAVPDVLNLARQFVNRSDETVIPVYKYPGGPNLKALEFYKGPLIDLHDDSVIALPNGQSNELPPAQLHVHSTPGHSDDHICLLLRANNRPVHLFVGDLILGHGSTTVHDLEAYMNSLGKTRCLVSRCEQEATRQEGQFTLCPGHGLEVDQCVEKVDEYIANRKSRIDKTREFFTTNQPGLWFSEDQILPYVYPDVNEALRMAARINLRHSLFWLAAHRSESAELGLDLMARRQCDNQVVSAEEFRDLLVRLEEKFRMGDKVNPDHWLNEKLLTSWQWTRKSQPVDFAYTVP</sequence>
<dbReference type="InterPro" id="IPR001279">
    <property type="entry name" value="Metallo-B-lactamas"/>
</dbReference>